<organism evidence="1 2">
    <name type="scientific">Clostridium sulfidigenes</name>
    <dbReference type="NCBI Taxonomy" id="318464"/>
    <lineage>
        <taxon>Bacteria</taxon>
        <taxon>Bacillati</taxon>
        <taxon>Bacillota</taxon>
        <taxon>Clostridia</taxon>
        <taxon>Eubacteriales</taxon>
        <taxon>Clostridiaceae</taxon>
        <taxon>Clostridium</taxon>
    </lineage>
</organism>
<dbReference type="RefSeq" id="WP_035134391.1">
    <property type="nucleotide sequence ID" value="NZ_JPMD01000035.1"/>
</dbReference>
<protein>
    <submittedName>
        <fullName evidence="1">Glycosyltransferase</fullName>
    </submittedName>
</protein>
<accession>A0A084J917</accession>
<dbReference type="STRING" id="318464.IO99_14355"/>
<gene>
    <name evidence="1" type="ORF">IO99_14355</name>
</gene>
<dbReference type="SUPFAM" id="SSF53756">
    <property type="entry name" value="UDP-Glycosyltransferase/glycogen phosphorylase"/>
    <property type="match status" value="1"/>
</dbReference>
<dbReference type="Proteomes" id="UP000028542">
    <property type="component" value="Unassembled WGS sequence"/>
</dbReference>
<evidence type="ECO:0000313" key="2">
    <source>
        <dbReference type="Proteomes" id="UP000028542"/>
    </source>
</evidence>
<dbReference type="eggNOG" id="COG0438">
    <property type="taxonomic scope" value="Bacteria"/>
</dbReference>
<sequence>MNKCIIYYPFKINRDHPSASNIRPVNIIKGFEDAGYEVSIIEGNGKERKNIINKIKTEISNGEKYDFVYMESSTEPTLLTESHHLPTHPFLDFGFLKFCKKHNIKIGVFYRDIHWRFDQYKKNVPFMKKMVAYTFYYYDLIKYRNIIDVLYLPSEEMEKYIPLNLKKPVIPLPSGCEQKLLDNRDLKKDSAIKLLYVGGLSKELYNIEMIVKAIYENEKFELDICCRPDDWEANKDYYQQYLNNRIRVIHKSGSELDKKALNADIFSLVIEPTSYWEFAMPMKLFSYISYRKPILGINNTACGKFIINNGIGYTTEYNFESIKSILNYLEKNYLIEYNGKLKNLEVAYNKNTWKARASAVINSLYQKQT</sequence>
<name>A0A084J917_9CLOT</name>
<dbReference type="AlphaFoldDB" id="A0A084J917"/>
<reference evidence="1 2" key="1">
    <citation type="submission" date="2014-07" db="EMBL/GenBank/DDBJ databases">
        <title>Draft genome of Clostridium sulfidigenes 113A isolated from sediments associated with methane hydrate from Krishna Godavari basin.</title>
        <authorList>
            <person name="Honkalas V.S."/>
            <person name="Dabir A.P."/>
            <person name="Arora P."/>
            <person name="Dhakephalkar P.K."/>
        </authorList>
    </citation>
    <scope>NUCLEOTIDE SEQUENCE [LARGE SCALE GENOMIC DNA]</scope>
    <source>
        <strain evidence="1 2">113A</strain>
    </source>
</reference>
<dbReference type="GO" id="GO:0016740">
    <property type="term" value="F:transferase activity"/>
    <property type="evidence" value="ECO:0007669"/>
    <property type="project" value="UniProtKB-KW"/>
</dbReference>
<comment type="caution">
    <text evidence="1">The sequence shown here is derived from an EMBL/GenBank/DDBJ whole genome shotgun (WGS) entry which is preliminary data.</text>
</comment>
<evidence type="ECO:0000313" key="1">
    <source>
        <dbReference type="EMBL" id="KEZ85451.1"/>
    </source>
</evidence>
<proteinExistence type="predicted"/>
<keyword evidence="2" id="KW-1185">Reference proteome</keyword>
<dbReference type="Gene3D" id="3.40.50.2000">
    <property type="entry name" value="Glycogen Phosphorylase B"/>
    <property type="match status" value="1"/>
</dbReference>
<keyword evidence="1" id="KW-0808">Transferase</keyword>
<dbReference type="EMBL" id="JPMD01000035">
    <property type="protein sequence ID" value="KEZ85451.1"/>
    <property type="molecule type" value="Genomic_DNA"/>
</dbReference>